<evidence type="ECO:0000313" key="6">
    <source>
        <dbReference type="Proteomes" id="UP000635983"/>
    </source>
</evidence>
<feature type="chain" id="PRO_5037271950" evidence="3">
    <location>
        <begin position="25"/>
        <end position="274"/>
    </location>
</feature>
<dbReference type="Pfam" id="PF00497">
    <property type="entry name" value="SBP_bac_3"/>
    <property type="match status" value="1"/>
</dbReference>
<dbReference type="Proteomes" id="UP000635983">
    <property type="component" value="Unassembled WGS sequence"/>
</dbReference>
<accession>A0A917PQP0</accession>
<protein>
    <submittedName>
        <fullName evidence="5">ABC transporter substrate-binding protein</fullName>
    </submittedName>
</protein>
<dbReference type="Gene3D" id="3.40.190.10">
    <property type="entry name" value="Periplasmic binding protein-like II"/>
    <property type="match status" value="2"/>
</dbReference>
<dbReference type="EMBL" id="BMPO01000002">
    <property type="protein sequence ID" value="GGJ87478.1"/>
    <property type="molecule type" value="Genomic_DNA"/>
</dbReference>
<keyword evidence="6" id="KW-1185">Reference proteome</keyword>
<dbReference type="SUPFAM" id="SSF53850">
    <property type="entry name" value="Periplasmic binding protein-like II"/>
    <property type="match status" value="1"/>
</dbReference>
<feature type="signal peptide" evidence="3">
    <location>
        <begin position="1"/>
        <end position="24"/>
    </location>
</feature>
<dbReference type="AlphaFoldDB" id="A0A917PQP0"/>
<dbReference type="SMART" id="SM00062">
    <property type="entry name" value="PBPb"/>
    <property type="match status" value="1"/>
</dbReference>
<proteinExistence type="inferred from homology"/>
<name>A0A917PQP0_9PSED</name>
<feature type="domain" description="Solute-binding protein family 3/N-terminal" evidence="4">
    <location>
        <begin position="36"/>
        <end position="257"/>
    </location>
</feature>
<comment type="caution">
    <text evidence="5">The sequence shown here is derived from an EMBL/GenBank/DDBJ whole genome shotgun (WGS) entry which is preliminary data.</text>
</comment>
<evidence type="ECO:0000256" key="2">
    <source>
        <dbReference type="ARBA" id="ARBA00022729"/>
    </source>
</evidence>
<gene>
    <name evidence="5" type="ORF">GCM10009304_11640</name>
</gene>
<dbReference type="PANTHER" id="PTHR35936">
    <property type="entry name" value="MEMBRANE-BOUND LYTIC MUREIN TRANSGLYCOSYLASE F"/>
    <property type="match status" value="1"/>
</dbReference>
<dbReference type="RefSeq" id="WP_229779237.1">
    <property type="nucleotide sequence ID" value="NZ_BMPO01000002.1"/>
</dbReference>
<organism evidence="5 6">
    <name type="scientific">Pseudomonas matsuisoli</name>
    <dbReference type="NCBI Taxonomy" id="1515666"/>
    <lineage>
        <taxon>Bacteria</taxon>
        <taxon>Pseudomonadati</taxon>
        <taxon>Pseudomonadota</taxon>
        <taxon>Gammaproteobacteria</taxon>
        <taxon>Pseudomonadales</taxon>
        <taxon>Pseudomonadaceae</taxon>
        <taxon>Pseudomonas</taxon>
    </lineage>
</organism>
<evidence type="ECO:0000256" key="1">
    <source>
        <dbReference type="ARBA" id="ARBA00010333"/>
    </source>
</evidence>
<keyword evidence="2 3" id="KW-0732">Signal</keyword>
<evidence type="ECO:0000256" key="3">
    <source>
        <dbReference type="SAM" id="SignalP"/>
    </source>
</evidence>
<evidence type="ECO:0000259" key="4">
    <source>
        <dbReference type="SMART" id="SM00062"/>
    </source>
</evidence>
<dbReference type="InterPro" id="IPR001638">
    <property type="entry name" value="Solute-binding_3/MltF_N"/>
</dbReference>
<comment type="similarity">
    <text evidence="1">Belongs to the bacterial solute-binding protein 3 family.</text>
</comment>
<reference evidence="5" key="2">
    <citation type="submission" date="2020-09" db="EMBL/GenBank/DDBJ databases">
        <authorList>
            <person name="Sun Q."/>
            <person name="Ohkuma M."/>
        </authorList>
    </citation>
    <scope>NUCLEOTIDE SEQUENCE</scope>
    <source>
        <strain evidence="5">JCM 30078</strain>
    </source>
</reference>
<evidence type="ECO:0000313" key="5">
    <source>
        <dbReference type="EMBL" id="GGJ87478.1"/>
    </source>
</evidence>
<sequence>MNKIGIRFALALAACVATTAQAVAEDSLQALLDKGEVRIANTQTSPPWSYLGDDNQPAGYDVEIAKEVARRIGVKKVVFVADSFKNFVEGLKADKYDLVMNDLTPTTERLKQVDFASPYGAEEFYLFVRDDNTDIKSIDDMEGRSVGVTAGTSNESWARKHMTQSEVRTYENGGLVFNDLAIGRVDTVLSSFFGGDKHRKVNGLPIKPIGKPLTYQLSAPALAKGKDSLREAVSKAVDEMVADGTVDAYAKRWILPDYHMTQDIRAALAEAAED</sequence>
<reference evidence="5" key="1">
    <citation type="journal article" date="2014" name="Int. J. Syst. Evol. Microbiol.">
        <title>Complete genome sequence of Corynebacterium casei LMG S-19264T (=DSM 44701T), isolated from a smear-ripened cheese.</title>
        <authorList>
            <consortium name="US DOE Joint Genome Institute (JGI-PGF)"/>
            <person name="Walter F."/>
            <person name="Albersmeier A."/>
            <person name="Kalinowski J."/>
            <person name="Ruckert C."/>
        </authorList>
    </citation>
    <scope>NUCLEOTIDE SEQUENCE</scope>
    <source>
        <strain evidence="5">JCM 30078</strain>
    </source>
</reference>